<proteinExistence type="predicted"/>
<dbReference type="EMBL" id="LFYR01001104">
    <property type="protein sequence ID" value="KMZ64693.1"/>
    <property type="molecule type" value="Genomic_DNA"/>
</dbReference>
<keyword evidence="2" id="KW-1185">Reference proteome</keyword>
<dbReference type="Proteomes" id="UP000036987">
    <property type="component" value="Unassembled WGS sequence"/>
</dbReference>
<reference evidence="2" key="1">
    <citation type="journal article" date="2016" name="Nature">
        <title>The genome of the seagrass Zostera marina reveals angiosperm adaptation to the sea.</title>
        <authorList>
            <person name="Olsen J.L."/>
            <person name="Rouze P."/>
            <person name="Verhelst B."/>
            <person name="Lin Y.-C."/>
            <person name="Bayer T."/>
            <person name="Collen J."/>
            <person name="Dattolo E."/>
            <person name="De Paoli E."/>
            <person name="Dittami S."/>
            <person name="Maumus F."/>
            <person name="Michel G."/>
            <person name="Kersting A."/>
            <person name="Lauritano C."/>
            <person name="Lohaus R."/>
            <person name="Toepel M."/>
            <person name="Tonon T."/>
            <person name="Vanneste K."/>
            <person name="Amirebrahimi M."/>
            <person name="Brakel J."/>
            <person name="Bostroem C."/>
            <person name="Chovatia M."/>
            <person name="Grimwood J."/>
            <person name="Jenkins J.W."/>
            <person name="Jueterbock A."/>
            <person name="Mraz A."/>
            <person name="Stam W.T."/>
            <person name="Tice H."/>
            <person name="Bornberg-Bauer E."/>
            <person name="Green P.J."/>
            <person name="Pearson G.A."/>
            <person name="Procaccini G."/>
            <person name="Duarte C.M."/>
            <person name="Schmutz J."/>
            <person name="Reusch T.B.H."/>
            <person name="Van de Peer Y."/>
        </authorList>
    </citation>
    <scope>NUCLEOTIDE SEQUENCE [LARGE SCALE GENOMIC DNA]</scope>
    <source>
        <strain evidence="2">cv. Finnish</strain>
    </source>
</reference>
<accession>A0A0K9P6Q8</accession>
<dbReference type="AlphaFoldDB" id="A0A0K9P6Q8"/>
<comment type="caution">
    <text evidence="1">The sequence shown here is derived from an EMBL/GenBank/DDBJ whole genome shotgun (WGS) entry which is preliminary data.</text>
</comment>
<protein>
    <submittedName>
        <fullName evidence="1">Uncharacterized protein</fullName>
    </submittedName>
</protein>
<evidence type="ECO:0000313" key="1">
    <source>
        <dbReference type="EMBL" id="KMZ64693.1"/>
    </source>
</evidence>
<evidence type="ECO:0000313" key="2">
    <source>
        <dbReference type="Proteomes" id="UP000036987"/>
    </source>
</evidence>
<gene>
    <name evidence="1" type="ORF">ZOSMA_351G00080</name>
</gene>
<name>A0A0K9P6Q8_ZOSMR</name>
<sequence>MGKLRPDQTRSRLGRYLRKWLTRNVRPLVARLLLNWLQSMMFRASARHA</sequence>
<organism evidence="1 2">
    <name type="scientific">Zostera marina</name>
    <name type="common">Eelgrass</name>
    <dbReference type="NCBI Taxonomy" id="29655"/>
    <lineage>
        <taxon>Eukaryota</taxon>
        <taxon>Viridiplantae</taxon>
        <taxon>Streptophyta</taxon>
        <taxon>Embryophyta</taxon>
        <taxon>Tracheophyta</taxon>
        <taxon>Spermatophyta</taxon>
        <taxon>Magnoliopsida</taxon>
        <taxon>Liliopsida</taxon>
        <taxon>Zosteraceae</taxon>
        <taxon>Zostera</taxon>
    </lineage>
</organism>